<accession>A0A815WTA4</accession>
<dbReference type="GO" id="GO:0071949">
    <property type="term" value="F:FAD binding"/>
    <property type="evidence" value="ECO:0007669"/>
    <property type="project" value="InterPro"/>
</dbReference>
<dbReference type="EMBL" id="CAJNOQ010026990">
    <property type="protein sequence ID" value="CAF1550043.1"/>
    <property type="molecule type" value="Genomic_DNA"/>
</dbReference>
<dbReference type="SUPFAM" id="SSF56176">
    <property type="entry name" value="FAD-binding/transporter-associated domain-like"/>
    <property type="match status" value="1"/>
</dbReference>
<evidence type="ECO:0000313" key="3">
    <source>
        <dbReference type="EMBL" id="CAF1550043.1"/>
    </source>
</evidence>
<dbReference type="Pfam" id="PF01565">
    <property type="entry name" value="FAD_binding_4"/>
    <property type="match status" value="1"/>
</dbReference>
<evidence type="ECO:0000259" key="2">
    <source>
        <dbReference type="PROSITE" id="PS51387"/>
    </source>
</evidence>
<dbReference type="InterPro" id="IPR016169">
    <property type="entry name" value="FAD-bd_PCMH_sub2"/>
</dbReference>
<keyword evidence="5" id="KW-1185">Reference proteome</keyword>
<feature type="transmembrane region" description="Helical" evidence="1">
    <location>
        <begin position="32"/>
        <end position="50"/>
    </location>
</feature>
<proteinExistence type="predicted"/>
<dbReference type="InterPro" id="IPR036318">
    <property type="entry name" value="FAD-bd_PCMH-like_sf"/>
</dbReference>
<gene>
    <name evidence="3" type="ORF">GPM918_LOCUS39150</name>
    <name evidence="4" type="ORF">SRO942_LOCUS40007</name>
</gene>
<dbReference type="GO" id="GO:0016899">
    <property type="term" value="F:oxidoreductase activity, acting on the CH-OH group of donors, oxygen as acceptor"/>
    <property type="evidence" value="ECO:0007669"/>
    <property type="project" value="InterPro"/>
</dbReference>
<reference evidence="3" key="1">
    <citation type="submission" date="2021-02" db="EMBL/GenBank/DDBJ databases">
        <authorList>
            <person name="Nowell W R."/>
        </authorList>
    </citation>
    <scope>NUCLEOTIDE SEQUENCE</scope>
</reference>
<organism evidence="3 5">
    <name type="scientific">Didymodactylos carnosus</name>
    <dbReference type="NCBI Taxonomy" id="1234261"/>
    <lineage>
        <taxon>Eukaryota</taxon>
        <taxon>Metazoa</taxon>
        <taxon>Spiralia</taxon>
        <taxon>Gnathifera</taxon>
        <taxon>Rotifera</taxon>
        <taxon>Eurotatoria</taxon>
        <taxon>Bdelloidea</taxon>
        <taxon>Philodinida</taxon>
        <taxon>Philodinidae</taxon>
        <taxon>Didymodactylos</taxon>
    </lineage>
</organism>
<evidence type="ECO:0000313" key="4">
    <source>
        <dbReference type="EMBL" id="CAF4411024.1"/>
    </source>
</evidence>
<dbReference type="Proteomes" id="UP000663829">
    <property type="component" value="Unassembled WGS sequence"/>
</dbReference>
<protein>
    <recommendedName>
        <fullName evidence="2">FAD-binding PCMH-type domain-containing protein</fullName>
    </recommendedName>
</protein>
<dbReference type="PANTHER" id="PTHR43762">
    <property type="entry name" value="L-GULONOLACTONE OXIDASE"/>
    <property type="match status" value="1"/>
</dbReference>
<evidence type="ECO:0000313" key="5">
    <source>
        <dbReference type="Proteomes" id="UP000663829"/>
    </source>
</evidence>
<dbReference type="OrthoDB" id="415825at2759"/>
<dbReference type="InterPro" id="IPR010031">
    <property type="entry name" value="FAD_lactone_oxidase-like"/>
</dbReference>
<dbReference type="EMBL" id="CAJOBC010092667">
    <property type="protein sequence ID" value="CAF4411024.1"/>
    <property type="molecule type" value="Genomic_DNA"/>
</dbReference>
<evidence type="ECO:0000256" key="1">
    <source>
        <dbReference type="SAM" id="Phobius"/>
    </source>
</evidence>
<sequence>MDMCMMAFKKSGAHNYYLGYAFSLRRNITIHILKFIVYLSLTWTCFANVYKYQSYSHVLCTAKKDLVTPSTDQQVLDVVSTAVNQSRHIKILTSHHHSITDILCTNGIAISLTNFQNYKLNKKNSIVTVGAGMTLSTFLELLDNDGYAIENMPSYGDITVGGLLGTAAHGSSLKRSVPADLLVRIKVITGQLPLGIQYISNKDDLKAFKSHLGALVFSSQLSEERLFDNSVTKMAKKHDLFYFVWLHSAKLIIITTGTYLTNYSAIKDNDKWNLITDVNARQILTQGSIFEQIQATSNKYYAQ</sequence>
<keyword evidence="1" id="KW-0472">Membrane</keyword>
<name>A0A815WTA4_9BILA</name>
<keyword evidence="1" id="KW-0812">Transmembrane</keyword>
<dbReference type="PROSITE" id="PS51387">
    <property type="entry name" value="FAD_PCMH"/>
    <property type="match status" value="1"/>
</dbReference>
<dbReference type="InterPro" id="IPR006094">
    <property type="entry name" value="Oxid_FAD_bind_N"/>
</dbReference>
<dbReference type="Proteomes" id="UP000681722">
    <property type="component" value="Unassembled WGS sequence"/>
</dbReference>
<dbReference type="AlphaFoldDB" id="A0A815WTA4"/>
<dbReference type="InterPro" id="IPR016166">
    <property type="entry name" value="FAD-bd_PCMH"/>
</dbReference>
<dbReference type="Gene3D" id="3.30.465.10">
    <property type="match status" value="1"/>
</dbReference>
<comment type="caution">
    <text evidence="3">The sequence shown here is derived from an EMBL/GenBank/DDBJ whole genome shotgun (WGS) entry which is preliminary data.</text>
</comment>
<dbReference type="PANTHER" id="PTHR43762:SF8">
    <property type="entry name" value="L-GULONOLACTONE OXIDASE"/>
    <property type="match status" value="1"/>
</dbReference>
<keyword evidence="1" id="KW-1133">Transmembrane helix</keyword>
<feature type="domain" description="FAD-binding PCMH-type" evidence="2">
    <location>
        <begin position="59"/>
        <end position="228"/>
    </location>
</feature>